<evidence type="ECO:0000313" key="10">
    <source>
        <dbReference type="EMBL" id="CAK9208612.1"/>
    </source>
</evidence>
<dbReference type="InterPro" id="IPR027417">
    <property type="entry name" value="P-loop_NTPase"/>
</dbReference>
<dbReference type="InterPro" id="IPR014756">
    <property type="entry name" value="Ig_E-set"/>
</dbReference>
<evidence type="ECO:0000256" key="7">
    <source>
        <dbReference type="PROSITE-ProRule" id="PRU00023"/>
    </source>
</evidence>
<feature type="domain" description="CG-1" evidence="9">
    <location>
        <begin position="18"/>
        <end position="146"/>
    </location>
</feature>
<evidence type="ECO:0000256" key="1">
    <source>
        <dbReference type="ARBA" id="ARBA00004123"/>
    </source>
</evidence>
<dbReference type="PROSITE" id="PS50297">
    <property type="entry name" value="ANK_REP_REGION"/>
    <property type="match status" value="1"/>
</dbReference>
<dbReference type="Pfam" id="PF00612">
    <property type="entry name" value="IQ"/>
    <property type="match status" value="3"/>
</dbReference>
<dbReference type="SMART" id="SM01076">
    <property type="entry name" value="CG-1"/>
    <property type="match status" value="1"/>
</dbReference>
<feature type="compositionally biased region" description="Low complexity" evidence="8">
    <location>
        <begin position="295"/>
        <end position="305"/>
    </location>
</feature>
<dbReference type="PROSITE" id="PS50088">
    <property type="entry name" value="ANK_REPEAT"/>
    <property type="match status" value="1"/>
</dbReference>
<dbReference type="PANTHER" id="PTHR23335:SF1">
    <property type="entry name" value="CALMODULIN-BINDING TRANSCRIPTION ACTIVATOR, ISOFORM F"/>
    <property type="match status" value="1"/>
</dbReference>
<dbReference type="Gene3D" id="2.60.40.10">
    <property type="entry name" value="Immunoglobulins"/>
    <property type="match status" value="1"/>
</dbReference>
<evidence type="ECO:0000313" key="11">
    <source>
        <dbReference type="Proteomes" id="UP001497512"/>
    </source>
</evidence>
<protein>
    <recommendedName>
        <fullName evidence="9">CG-1 domain-containing protein</fullName>
    </recommendedName>
</protein>
<dbReference type="SUPFAM" id="SSF48403">
    <property type="entry name" value="Ankyrin repeat"/>
    <property type="match status" value="1"/>
</dbReference>
<dbReference type="Gene3D" id="1.20.5.190">
    <property type="match status" value="1"/>
</dbReference>
<feature type="region of interest" description="Disordered" evidence="8">
    <location>
        <begin position="1128"/>
        <end position="1160"/>
    </location>
</feature>
<sequence length="1210" mass="135488">MASARRPRSQPLQPKTSIEDIVTEAQNRWLKPVEVCEVLNNYQIHGFKLNPIAPVKPASGSLFLFDRNVLRYFRKDGHNWRKKKDGRTVREAHERLKIGNVDVLHCYYAHGETNLNFQRRCYWLLDPSMDHIVLVHYREVDELGRIVISDMHSTPPSHVPSPPEGSRSSSMSIAHEHEGGDAGEFEEVSNVSPAEACSSVLNSCITQLEQDPPLQQKPGTLEVRPGWTVLDSLSMSRNSETLHPALAGIERMLDSPGVFPLGVSQSSLLLPSPLGPEHLNREQQQSEYSPPMQGSSEESVNSSAESRTKSNGVGLQPFTKEEELDIVEWKELLGNTQSNQKDSSNQTGGVGGSATSDEVVRSMDGLNWTDMLEQCTTPETHQALLDLDQSENEPVVQLVTDFSQQEGLSYLTQVLSPTVPTPNVQCQDPLRKENAPKAHQKQFPLTRVDLQNTEARWDGEILDLEHSTLDNIQNSEVQSLKEAAGNKNMEVESLTKNLELDSFMKESSVDDLELDKFKKLNSFGRWMSTQLSDNSESLLMDSGWPSTPVLEDRGVGEDVIGISVELQAESGVNTSVTQVQRYSIIDFSPGYGYSSEETKVIVTGMFIGDNSSRVSDFRWHCMFGEIEVPAELLGGEALRCNAPAQAAGRVAFYITCGDRQAHSEICEFEYRSASRADSKPVNLEHHSENEMLLKIHLAHMLLEVVDSPKTHNEGDSLKQSSHSDFLNTMCTHDEWLYLELLATTPGDLQTLDFHEQLLQMLLKSHMQRWLQCRIEDEGKGPAVLNEKGQGVLHMAAALGYHWAIAPLMSAGLPINFRDVHGWTALHWAAWYGQEEAIVHLLEAGADPAAVTDPTVTNTAGQSAADLAATNGHVGISGFLAENSLRARLSSMTVSEDPIDIALSCIAGDNAVAKLAHRESLKRSVVRLEDQRSLEASIEALRNAARSKALIQAAFRQHSFQKRENDTLASMQSDEYDLTTIELQAWITANAAKKIQKAYRGHHGKQQLAAIRIQNKFRGWRARRDFLSFRQHIVKLQAHVRGNLVRKRFKKLLWSVSIVEKAILRWLRRRHGLRGFKNEFCLPDNDNDEFLREGRKRTEVALEIAVTQVEGMVPSSTGRAQYLRLREKSLESHRKGKSPEPEAHQLMQSSKPEMQQQTQSCQVSIPDYVQASDDQFMSFRESEHQGQNTQVPPPHVFPDTTDDALMIFTVE</sequence>
<dbReference type="Proteomes" id="UP001497512">
    <property type="component" value="Chromosome 17"/>
</dbReference>
<feature type="compositionally biased region" description="Polar residues" evidence="8">
    <location>
        <begin position="1145"/>
        <end position="1160"/>
    </location>
</feature>
<feature type="region of interest" description="Disordered" evidence="8">
    <location>
        <begin position="151"/>
        <end position="189"/>
    </location>
</feature>
<evidence type="ECO:0000256" key="8">
    <source>
        <dbReference type="SAM" id="MobiDB-lite"/>
    </source>
</evidence>
<evidence type="ECO:0000256" key="2">
    <source>
        <dbReference type="ARBA" id="ARBA00008267"/>
    </source>
</evidence>
<keyword evidence="4" id="KW-0010">Activator</keyword>
<proteinExistence type="inferred from homology"/>
<evidence type="ECO:0000256" key="3">
    <source>
        <dbReference type="ARBA" id="ARBA00023043"/>
    </source>
</evidence>
<reference evidence="10" key="1">
    <citation type="submission" date="2024-02" db="EMBL/GenBank/DDBJ databases">
        <authorList>
            <consortium name="ELIXIR-Norway"/>
            <consortium name="Elixir Norway"/>
        </authorList>
    </citation>
    <scope>NUCLEOTIDE SEQUENCE</scope>
</reference>
<feature type="compositionally biased region" description="Basic and acidic residues" evidence="8">
    <location>
        <begin position="1128"/>
        <end position="1142"/>
    </location>
</feature>
<dbReference type="PROSITE" id="PS51437">
    <property type="entry name" value="CG_1"/>
    <property type="match status" value="1"/>
</dbReference>
<dbReference type="InterPro" id="IPR005559">
    <property type="entry name" value="CG-1_dom"/>
</dbReference>
<dbReference type="SUPFAM" id="SSF52540">
    <property type="entry name" value="P-loop containing nucleoside triphosphate hydrolases"/>
    <property type="match status" value="1"/>
</dbReference>
<name>A0ABP0TYS3_9BRYO</name>
<dbReference type="SMART" id="SM00248">
    <property type="entry name" value="ANK"/>
    <property type="match status" value="1"/>
</dbReference>
<dbReference type="InterPro" id="IPR000048">
    <property type="entry name" value="IQ_motif_EF-hand-BS"/>
</dbReference>
<dbReference type="InterPro" id="IPR002110">
    <property type="entry name" value="Ankyrin_rpt"/>
</dbReference>
<dbReference type="PANTHER" id="PTHR23335">
    <property type="entry name" value="CALMODULIN-BINDING TRANSCRIPTION ACTIVATOR CAMTA"/>
    <property type="match status" value="1"/>
</dbReference>
<dbReference type="SMART" id="SM00015">
    <property type="entry name" value="IQ"/>
    <property type="match status" value="2"/>
</dbReference>
<feature type="region of interest" description="Disordered" evidence="8">
    <location>
        <begin position="335"/>
        <end position="357"/>
    </location>
</feature>
<evidence type="ECO:0000256" key="6">
    <source>
        <dbReference type="ARBA" id="ARBA00023242"/>
    </source>
</evidence>
<evidence type="ECO:0000256" key="4">
    <source>
        <dbReference type="ARBA" id="ARBA00023159"/>
    </source>
</evidence>
<gene>
    <name evidence="10" type="ORF">CSSPTR1EN2_LOCUS9270</name>
</gene>
<feature type="region of interest" description="Disordered" evidence="8">
    <location>
        <begin position="270"/>
        <end position="318"/>
    </location>
</feature>
<keyword evidence="11" id="KW-1185">Reference proteome</keyword>
<feature type="compositionally biased region" description="Polar residues" evidence="8">
    <location>
        <begin position="335"/>
        <end position="347"/>
    </location>
</feature>
<dbReference type="Pfam" id="PF12796">
    <property type="entry name" value="Ank_2"/>
    <property type="match status" value="1"/>
</dbReference>
<dbReference type="InterPro" id="IPR013783">
    <property type="entry name" value="Ig-like_fold"/>
</dbReference>
<dbReference type="EMBL" id="OZ019909">
    <property type="protein sequence ID" value="CAK9208612.1"/>
    <property type="molecule type" value="Genomic_DNA"/>
</dbReference>
<feature type="compositionally biased region" description="Polar residues" evidence="8">
    <location>
        <begin position="282"/>
        <end position="294"/>
    </location>
</feature>
<dbReference type="SUPFAM" id="SSF81296">
    <property type="entry name" value="E set domains"/>
    <property type="match status" value="1"/>
</dbReference>
<evidence type="ECO:0000256" key="5">
    <source>
        <dbReference type="ARBA" id="ARBA00023163"/>
    </source>
</evidence>
<dbReference type="Pfam" id="PF03859">
    <property type="entry name" value="CG-1"/>
    <property type="match status" value="1"/>
</dbReference>
<comment type="similarity">
    <text evidence="2">Belongs to the CAMTA family.</text>
</comment>
<keyword evidence="6" id="KW-0539">Nucleus</keyword>
<dbReference type="Gene3D" id="1.25.40.20">
    <property type="entry name" value="Ankyrin repeat-containing domain"/>
    <property type="match status" value="1"/>
</dbReference>
<keyword evidence="3 7" id="KW-0040">ANK repeat</keyword>
<accession>A0ABP0TYS3</accession>
<evidence type="ECO:0000259" key="9">
    <source>
        <dbReference type="PROSITE" id="PS51437"/>
    </source>
</evidence>
<organism evidence="10 11">
    <name type="scientific">Sphagnum troendelagicum</name>
    <dbReference type="NCBI Taxonomy" id="128251"/>
    <lineage>
        <taxon>Eukaryota</taxon>
        <taxon>Viridiplantae</taxon>
        <taxon>Streptophyta</taxon>
        <taxon>Embryophyta</taxon>
        <taxon>Bryophyta</taxon>
        <taxon>Sphagnophytina</taxon>
        <taxon>Sphagnopsida</taxon>
        <taxon>Sphagnales</taxon>
        <taxon>Sphagnaceae</taxon>
        <taxon>Sphagnum</taxon>
    </lineage>
</organism>
<comment type="subcellular location">
    <subcellularLocation>
        <location evidence="1">Nucleus</location>
    </subcellularLocation>
</comment>
<keyword evidence="5" id="KW-0804">Transcription</keyword>
<feature type="repeat" description="ANK" evidence="7">
    <location>
        <begin position="820"/>
        <end position="852"/>
    </location>
</feature>
<dbReference type="PROSITE" id="PS50096">
    <property type="entry name" value="IQ"/>
    <property type="match status" value="2"/>
</dbReference>
<dbReference type="InterPro" id="IPR036770">
    <property type="entry name" value="Ankyrin_rpt-contain_sf"/>
</dbReference>